<evidence type="ECO:0000256" key="3">
    <source>
        <dbReference type="ARBA" id="ARBA00023027"/>
    </source>
</evidence>
<dbReference type="CDD" id="cd08946">
    <property type="entry name" value="SDR_e"/>
    <property type="match status" value="1"/>
</dbReference>
<comment type="caution">
    <text evidence="6">The sequence shown here is derived from an EMBL/GenBank/DDBJ whole genome shotgun (WGS) entry which is preliminary data.</text>
</comment>
<dbReference type="AlphaFoldDB" id="A0A087M345"/>
<gene>
    <name evidence="6" type="ORF">JP75_10450</name>
</gene>
<dbReference type="OrthoDB" id="8770295at2"/>
<evidence type="ECO:0000256" key="4">
    <source>
        <dbReference type="SAM" id="MobiDB-lite"/>
    </source>
</evidence>
<dbReference type="SUPFAM" id="SSF51735">
    <property type="entry name" value="NAD(P)-binding Rossmann-fold domains"/>
    <property type="match status" value="1"/>
</dbReference>
<evidence type="ECO:0000256" key="1">
    <source>
        <dbReference type="ARBA" id="ARBA00007637"/>
    </source>
</evidence>
<organism evidence="6 7">
    <name type="scientific">Devosia riboflavina</name>
    <dbReference type="NCBI Taxonomy" id="46914"/>
    <lineage>
        <taxon>Bacteria</taxon>
        <taxon>Pseudomonadati</taxon>
        <taxon>Pseudomonadota</taxon>
        <taxon>Alphaproteobacteria</taxon>
        <taxon>Hyphomicrobiales</taxon>
        <taxon>Devosiaceae</taxon>
        <taxon>Devosia</taxon>
    </lineage>
</organism>
<dbReference type="GO" id="GO:0016491">
    <property type="term" value="F:oxidoreductase activity"/>
    <property type="evidence" value="ECO:0007669"/>
    <property type="project" value="UniProtKB-KW"/>
</dbReference>
<dbReference type="STRING" id="46914.JP75_10450"/>
<protein>
    <recommendedName>
        <fullName evidence="5">NAD-dependent epimerase/dehydratase domain-containing protein</fullName>
    </recommendedName>
</protein>
<evidence type="ECO:0000256" key="2">
    <source>
        <dbReference type="ARBA" id="ARBA00023002"/>
    </source>
</evidence>
<comment type="similarity">
    <text evidence="1">Belongs to the NAD(P)-dependent epimerase/dehydratase family.</text>
</comment>
<reference evidence="6 7" key="1">
    <citation type="submission" date="2014-08" db="EMBL/GenBank/DDBJ databases">
        <authorList>
            <person name="Hassan Y.I."/>
            <person name="Lepp D."/>
            <person name="Zhou T."/>
        </authorList>
    </citation>
    <scope>NUCLEOTIDE SEQUENCE [LARGE SCALE GENOMIC DNA]</scope>
    <source>
        <strain evidence="6 7">IFO13584</strain>
    </source>
</reference>
<keyword evidence="3" id="KW-0520">NAD</keyword>
<dbReference type="PANTHER" id="PTHR43103:SF5">
    <property type="entry name" value="4-EPIMERASE, PUTATIVE (AFU_ORTHOLOGUE AFUA_7G00360)-RELATED"/>
    <property type="match status" value="1"/>
</dbReference>
<name>A0A087M345_9HYPH</name>
<dbReference type="Gene3D" id="3.40.50.720">
    <property type="entry name" value="NAD(P)-binding Rossmann-like Domain"/>
    <property type="match status" value="1"/>
</dbReference>
<proteinExistence type="inferred from homology"/>
<dbReference type="PANTHER" id="PTHR43103">
    <property type="entry name" value="NUCLEOSIDE-DIPHOSPHATE-SUGAR EPIMERASE"/>
    <property type="match status" value="1"/>
</dbReference>
<dbReference type="InterPro" id="IPR001509">
    <property type="entry name" value="Epimerase_deHydtase"/>
</dbReference>
<keyword evidence="2" id="KW-0560">Oxidoreductase</keyword>
<feature type="domain" description="NAD-dependent epimerase/dehydratase" evidence="5">
    <location>
        <begin position="4"/>
        <end position="165"/>
    </location>
</feature>
<dbReference type="InterPro" id="IPR036291">
    <property type="entry name" value="NAD(P)-bd_dom_sf"/>
</dbReference>
<evidence type="ECO:0000313" key="6">
    <source>
        <dbReference type="EMBL" id="KFL31298.1"/>
    </source>
</evidence>
<dbReference type="Proteomes" id="UP000028981">
    <property type="component" value="Unassembled WGS sequence"/>
</dbReference>
<accession>A0A087M345</accession>
<keyword evidence="7" id="KW-1185">Reference proteome</keyword>
<sequence>MSTILLTGASGRLGTHMRRWFAQKGRTVLATDIRPAEDGGPIEIVDLSDRPAVDRLMARDISGVVHLGGMAKEAGWQTVLDANIIGSYNIFESARKAGVKRVVYASTYHVIGMYPTPGDTPLDLDAPYRPDSLYAVSKAFGETLGRLYFDKFGIECLAVRICTAGDPGTPREARLWINRDDLATLIETGLDQPDLGHRIVYGISNNPLKMMVNEPDPGLDWTPAHGSGELGKPDPLAPLDQTDPRNRLLGGAFSTWGHQDDKSDL</sequence>
<feature type="region of interest" description="Disordered" evidence="4">
    <location>
        <begin position="214"/>
        <end position="265"/>
    </location>
</feature>
<evidence type="ECO:0000313" key="7">
    <source>
        <dbReference type="Proteomes" id="UP000028981"/>
    </source>
</evidence>
<dbReference type="Pfam" id="PF01370">
    <property type="entry name" value="Epimerase"/>
    <property type="match status" value="1"/>
</dbReference>
<dbReference type="EMBL" id="JQGC01000007">
    <property type="protein sequence ID" value="KFL31298.1"/>
    <property type="molecule type" value="Genomic_DNA"/>
</dbReference>
<evidence type="ECO:0000259" key="5">
    <source>
        <dbReference type="Pfam" id="PF01370"/>
    </source>
</evidence>
<dbReference type="RefSeq" id="WP_035082385.1">
    <property type="nucleotide sequence ID" value="NZ_JQGC01000007.1"/>
</dbReference>